<dbReference type="Proteomes" id="UP000254968">
    <property type="component" value="Unassembled WGS sequence"/>
</dbReference>
<accession>A0A378I5U7</accession>
<evidence type="ECO:0000256" key="2">
    <source>
        <dbReference type="SAM" id="MobiDB-lite"/>
    </source>
</evidence>
<dbReference type="EMBL" id="UGNV01000001">
    <property type="protein sequence ID" value="STX30105.1"/>
    <property type="molecule type" value="Genomic_DNA"/>
</dbReference>
<feature type="compositionally biased region" description="Basic and acidic residues" evidence="2">
    <location>
        <begin position="423"/>
        <end position="432"/>
    </location>
</feature>
<feature type="region of interest" description="Disordered" evidence="2">
    <location>
        <begin position="373"/>
        <end position="432"/>
    </location>
</feature>
<keyword evidence="1" id="KW-0175">Coiled coil</keyword>
<evidence type="ECO:0000256" key="3">
    <source>
        <dbReference type="SAM" id="Phobius"/>
    </source>
</evidence>
<keyword evidence="5" id="KW-1185">Reference proteome</keyword>
<feature type="transmembrane region" description="Helical" evidence="3">
    <location>
        <begin position="123"/>
        <end position="140"/>
    </location>
</feature>
<proteinExistence type="predicted"/>
<dbReference type="AlphaFoldDB" id="A0A378I5U7"/>
<evidence type="ECO:0000313" key="5">
    <source>
        <dbReference type="Proteomes" id="UP000254968"/>
    </source>
</evidence>
<name>A0A378I5U7_9GAMM</name>
<dbReference type="OrthoDB" id="5653214at2"/>
<feature type="transmembrane region" description="Helical" evidence="3">
    <location>
        <begin position="146"/>
        <end position="168"/>
    </location>
</feature>
<evidence type="ECO:0000313" key="4">
    <source>
        <dbReference type="EMBL" id="STX30105.1"/>
    </source>
</evidence>
<keyword evidence="3" id="KW-0812">Transmembrane</keyword>
<feature type="coiled-coil region" evidence="1">
    <location>
        <begin position="174"/>
        <end position="211"/>
    </location>
</feature>
<reference evidence="4 5" key="1">
    <citation type="submission" date="2018-06" db="EMBL/GenBank/DDBJ databases">
        <authorList>
            <consortium name="Pathogen Informatics"/>
            <person name="Doyle S."/>
        </authorList>
    </citation>
    <scope>NUCLEOTIDE SEQUENCE [LARGE SCALE GENOMIC DNA]</scope>
    <source>
        <strain evidence="4 5">NCTC13315</strain>
    </source>
</reference>
<feature type="compositionally biased region" description="Basic and acidic residues" evidence="2">
    <location>
        <begin position="402"/>
        <end position="411"/>
    </location>
</feature>
<organism evidence="4 5">
    <name type="scientific">Legionella beliardensis</name>
    <dbReference type="NCBI Taxonomy" id="91822"/>
    <lineage>
        <taxon>Bacteria</taxon>
        <taxon>Pseudomonadati</taxon>
        <taxon>Pseudomonadota</taxon>
        <taxon>Gammaproteobacteria</taxon>
        <taxon>Legionellales</taxon>
        <taxon>Legionellaceae</taxon>
        <taxon>Legionella</taxon>
    </lineage>
</organism>
<gene>
    <name evidence="4" type="ORF">NCTC13315_02669</name>
</gene>
<keyword evidence="3" id="KW-0472">Membrane</keyword>
<feature type="transmembrane region" description="Helical" evidence="3">
    <location>
        <begin position="261"/>
        <end position="280"/>
    </location>
</feature>
<dbReference type="RefSeq" id="WP_115303828.1">
    <property type="nucleotide sequence ID" value="NZ_CAAAHO010000005.1"/>
</dbReference>
<keyword evidence="3" id="KW-1133">Transmembrane helix</keyword>
<sequence>MSSNKALEPDVDYLKAVVELSRIAKPVTFTPTPLTKKSKFLEMFKLIPGLAEFVGKFDESGENISLLIQLKENISRAAHTAEASFHWIRLGLAIVNFIRIPAIFLTAALLGQKVPFTLSKTGQWVYATTLLALTALAIALPPIAPFMILAASGVVLGSSLFTLGRLLYQRYQIKKELKNITKQIDEEMEDLNQLRSQAHQLREDLKHATEDDEKVKLLKAIEALKQSYDSRYQSIQALYDKKGLYEYKLAKRDNIAILDKLVASFLAAGLFSGLVVAIFFPPVGLAISIACAAAGGTYLLGRFIGSFLSKQSGLKVSTQTDNKEQAEAVTDYAENEDKLEEKLNETKAPRLDHLPPTLDDSEMLMELALGVTPEQTEQHKIHNQLSAEDELSTSTDIPSLYRKREAPKKEPAPLIEDEERDGDGEIIHPKRT</sequence>
<feature type="transmembrane region" description="Helical" evidence="3">
    <location>
        <begin position="87"/>
        <end position="111"/>
    </location>
</feature>
<evidence type="ECO:0000256" key="1">
    <source>
        <dbReference type="SAM" id="Coils"/>
    </source>
</evidence>
<protein>
    <submittedName>
        <fullName evidence="4">Coiled-coil protein</fullName>
    </submittedName>
</protein>
<feature type="transmembrane region" description="Helical" evidence="3">
    <location>
        <begin position="286"/>
        <end position="305"/>
    </location>
</feature>